<sequence>MTSHRKNKKKTKRAEGQGTKLKSINPNKWQGSHLPGNMNSMFNVTTKMTSS</sequence>
<proteinExistence type="predicted"/>
<name>A0A2P2QLI4_RHIMU</name>
<dbReference type="EMBL" id="GGEC01087327">
    <property type="protein sequence ID" value="MBX67811.1"/>
    <property type="molecule type" value="Transcribed_RNA"/>
</dbReference>
<feature type="compositionally biased region" description="Basic residues" evidence="1">
    <location>
        <begin position="1"/>
        <end position="12"/>
    </location>
</feature>
<organism evidence="2">
    <name type="scientific">Rhizophora mucronata</name>
    <name type="common">Asiatic mangrove</name>
    <dbReference type="NCBI Taxonomy" id="61149"/>
    <lineage>
        <taxon>Eukaryota</taxon>
        <taxon>Viridiplantae</taxon>
        <taxon>Streptophyta</taxon>
        <taxon>Embryophyta</taxon>
        <taxon>Tracheophyta</taxon>
        <taxon>Spermatophyta</taxon>
        <taxon>Magnoliopsida</taxon>
        <taxon>eudicotyledons</taxon>
        <taxon>Gunneridae</taxon>
        <taxon>Pentapetalae</taxon>
        <taxon>rosids</taxon>
        <taxon>fabids</taxon>
        <taxon>Malpighiales</taxon>
        <taxon>Rhizophoraceae</taxon>
        <taxon>Rhizophora</taxon>
    </lineage>
</organism>
<reference evidence="2" key="1">
    <citation type="submission" date="2018-02" db="EMBL/GenBank/DDBJ databases">
        <title>Rhizophora mucronata_Transcriptome.</title>
        <authorList>
            <person name="Meera S.P."/>
            <person name="Sreeshan A."/>
            <person name="Augustine A."/>
        </authorList>
    </citation>
    <scope>NUCLEOTIDE SEQUENCE</scope>
    <source>
        <tissue evidence="2">Leaf</tissue>
    </source>
</reference>
<dbReference type="AlphaFoldDB" id="A0A2P2QLI4"/>
<feature type="region of interest" description="Disordered" evidence="1">
    <location>
        <begin position="1"/>
        <end position="51"/>
    </location>
</feature>
<accession>A0A2P2QLI4</accession>
<evidence type="ECO:0000256" key="1">
    <source>
        <dbReference type="SAM" id="MobiDB-lite"/>
    </source>
</evidence>
<feature type="compositionally biased region" description="Polar residues" evidence="1">
    <location>
        <begin position="20"/>
        <end position="30"/>
    </location>
</feature>
<protein>
    <submittedName>
        <fullName evidence="2">Uncharacterized protein</fullName>
    </submittedName>
</protein>
<evidence type="ECO:0000313" key="2">
    <source>
        <dbReference type="EMBL" id="MBX67811.1"/>
    </source>
</evidence>
<feature type="compositionally biased region" description="Polar residues" evidence="1">
    <location>
        <begin position="37"/>
        <end position="51"/>
    </location>
</feature>